<comment type="similarity">
    <text evidence="2">Belongs to the ING family.</text>
</comment>
<feature type="binding site" evidence="9">
    <location>
        <position position="298"/>
    </location>
    <ligand>
        <name>Zn(2+)</name>
        <dbReference type="ChEBI" id="CHEBI:29105"/>
        <label>2</label>
    </ligand>
</feature>
<accession>A0A0N4V841</accession>
<keyword evidence="4 10" id="KW-0863">Zinc-finger</keyword>
<dbReference type="WBParaSite" id="EVEC_0000650601-mRNA-1">
    <property type="protein sequence ID" value="EVEC_0000650601-mRNA-1"/>
    <property type="gene ID" value="EVEC_0000650601"/>
</dbReference>
<name>A0A0N4V841_ENTVE</name>
<dbReference type="InterPro" id="IPR011011">
    <property type="entry name" value="Znf_FYVE_PHD"/>
</dbReference>
<keyword evidence="14" id="KW-1185">Reference proteome</keyword>
<feature type="binding site" evidence="9">
    <location>
        <position position="273"/>
    </location>
    <ligand>
        <name>Zn(2+)</name>
        <dbReference type="ChEBI" id="CHEBI:29105"/>
        <label>2</label>
    </ligand>
</feature>
<evidence type="ECO:0000256" key="4">
    <source>
        <dbReference type="ARBA" id="ARBA00022771"/>
    </source>
</evidence>
<proteinExistence type="inferred from homology"/>
<dbReference type="EMBL" id="UXUI01008370">
    <property type="protein sequence ID" value="VDD91329.1"/>
    <property type="molecule type" value="Genomic_DNA"/>
</dbReference>
<dbReference type="SMART" id="SM00249">
    <property type="entry name" value="PHD"/>
    <property type="match status" value="1"/>
</dbReference>
<evidence type="ECO:0000256" key="8">
    <source>
        <dbReference type="PIRSR" id="PIRSR628651-50"/>
    </source>
</evidence>
<dbReference type="OrthoDB" id="5411773at2759"/>
<dbReference type="PANTHER" id="PTHR10333:SF42">
    <property type="entry name" value="INHIBITOR OF GROWTH PROTEIN 5"/>
    <property type="match status" value="1"/>
</dbReference>
<dbReference type="InterPro" id="IPR001965">
    <property type="entry name" value="Znf_PHD"/>
</dbReference>
<evidence type="ECO:0000313" key="15">
    <source>
        <dbReference type="WBParaSite" id="EVEC_0000650601-mRNA-1"/>
    </source>
</evidence>
<dbReference type="InterPro" id="IPR013083">
    <property type="entry name" value="Znf_RING/FYVE/PHD"/>
</dbReference>
<evidence type="ECO:0000256" key="9">
    <source>
        <dbReference type="PIRSR" id="PIRSR628651-51"/>
    </source>
</evidence>
<reference evidence="15" key="1">
    <citation type="submission" date="2017-02" db="UniProtKB">
        <authorList>
            <consortium name="WormBaseParasite"/>
        </authorList>
    </citation>
    <scope>IDENTIFICATION</scope>
</reference>
<feature type="binding site" evidence="9">
    <location>
        <position position="257"/>
    </location>
    <ligand>
        <name>Zn(2+)</name>
        <dbReference type="ChEBI" id="CHEBI:29105"/>
        <label>1</label>
    </ligand>
</feature>
<keyword evidence="3 9" id="KW-0479">Metal-binding</keyword>
<evidence type="ECO:0000256" key="10">
    <source>
        <dbReference type="PROSITE-ProRule" id="PRU00146"/>
    </source>
</evidence>
<feature type="site" description="Histone H3K4me3 binding" evidence="8">
    <location>
        <position position="277"/>
    </location>
</feature>
<evidence type="ECO:0000256" key="6">
    <source>
        <dbReference type="ARBA" id="ARBA00022853"/>
    </source>
</evidence>
<evidence type="ECO:0000256" key="2">
    <source>
        <dbReference type="ARBA" id="ARBA00010210"/>
    </source>
</evidence>
<gene>
    <name evidence="13" type="ORF">EVEC_LOCUS6080</name>
</gene>
<feature type="binding site" evidence="9">
    <location>
        <position position="279"/>
    </location>
    <ligand>
        <name>Zn(2+)</name>
        <dbReference type="ChEBI" id="CHEBI:29105"/>
        <label>1</label>
    </ligand>
</feature>
<evidence type="ECO:0000256" key="7">
    <source>
        <dbReference type="ARBA" id="ARBA00023242"/>
    </source>
</evidence>
<dbReference type="PROSITE" id="PS50016">
    <property type="entry name" value="ZF_PHD_2"/>
    <property type="match status" value="1"/>
</dbReference>
<feature type="binding site" evidence="9">
    <location>
        <position position="282"/>
    </location>
    <ligand>
        <name>Zn(2+)</name>
        <dbReference type="ChEBI" id="CHEBI:29105"/>
        <label>1</label>
    </ligand>
</feature>
<evidence type="ECO:0000313" key="14">
    <source>
        <dbReference type="Proteomes" id="UP000274131"/>
    </source>
</evidence>
<feature type="binding site" evidence="9">
    <location>
        <position position="255"/>
    </location>
    <ligand>
        <name>Zn(2+)</name>
        <dbReference type="ChEBI" id="CHEBI:29105"/>
        <label>1</label>
    </ligand>
</feature>
<evidence type="ECO:0000259" key="12">
    <source>
        <dbReference type="PROSITE" id="PS50016"/>
    </source>
</evidence>
<dbReference type="GO" id="GO:0008270">
    <property type="term" value="F:zinc ion binding"/>
    <property type="evidence" value="ECO:0007669"/>
    <property type="project" value="UniProtKB-KW"/>
</dbReference>
<feature type="region of interest" description="Disordered" evidence="11">
    <location>
        <begin position="135"/>
        <end position="238"/>
    </location>
</feature>
<keyword evidence="6" id="KW-0156">Chromatin regulator</keyword>
<keyword evidence="5 9" id="KW-0862">Zinc</keyword>
<dbReference type="AlphaFoldDB" id="A0A0N4V841"/>
<dbReference type="InterPro" id="IPR019786">
    <property type="entry name" value="Zinc_finger_PHD-type_CS"/>
</dbReference>
<feature type="binding site" evidence="9">
    <location>
        <position position="295"/>
    </location>
    <ligand>
        <name>Zn(2+)</name>
        <dbReference type="ChEBI" id="CHEBI:29105"/>
        <label>2</label>
    </ligand>
</feature>
<feature type="site" description="Histone H3K4me3 binding" evidence="8">
    <location>
        <position position="265"/>
    </location>
</feature>
<dbReference type="GO" id="GO:0006355">
    <property type="term" value="P:regulation of DNA-templated transcription"/>
    <property type="evidence" value="ECO:0007669"/>
    <property type="project" value="TreeGrafter"/>
</dbReference>
<evidence type="ECO:0000256" key="1">
    <source>
        <dbReference type="ARBA" id="ARBA00004123"/>
    </source>
</evidence>
<feature type="domain" description="PHD-type" evidence="12">
    <location>
        <begin position="252"/>
        <end position="301"/>
    </location>
</feature>
<comment type="subcellular location">
    <subcellularLocation>
        <location evidence="1">Nucleus</location>
    </subcellularLocation>
</comment>
<dbReference type="PROSITE" id="PS01359">
    <property type="entry name" value="ZF_PHD_1"/>
    <property type="match status" value="1"/>
</dbReference>
<evidence type="ECO:0000313" key="13">
    <source>
        <dbReference type="EMBL" id="VDD91329.1"/>
    </source>
</evidence>
<dbReference type="GO" id="GO:0005634">
    <property type="term" value="C:nucleus"/>
    <property type="evidence" value="ECO:0007669"/>
    <property type="project" value="UniProtKB-SubCell"/>
</dbReference>
<evidence type="ECO:0000256" key="3">
    <source>
        <dbReference type="ARBA" id="ARBA00022723"/>
    </source>
</evidence>
<dbReference type="STRING" id="51028.A0A0N4V841"/>
<dbReference type="PANTHER" id="PTHR10333">
    <property type="entry name" value="INHIBITOR OF GROWTH PROTEIN"/>
    <property type="match status" value="1"/>
</dbReference>
<feature type="compositionally biased region" description="Basic residues" evidence="11">
    <location>
        <begin position="218"/>
        <end position="234"/>
    </location>
</feature>
<sequence length="312" mass="34880">MAVDEDMNVECCSVTSLRGVSHQEPAIASTSQLVDSSTVSSHSLSLINPDVSNSHSTTRGVLNVPPKLEHSLWTRFKPLVRSLENLSRDEIDRILDNVENELLCAQYLALWKRGVLLGADKSLYKLTGRKCDPKFESPTVVKSKRKCKKTAASAVKESVRRSKRERSSPCIVKPKSKDVNRNSTFPTPNQTPIPIPSNSRTKRKNKRRESTSESSASSKRRSSGRLTKPPRKKQAATPDNCEIASVNLNEEPTYCLCKQVSFGDMIGCDNEKCPVEWFHFGCVQLKTKPKGKWYCPLCRGDRTNILRTASVK</sequence>
<evidence type="ECO:0000256" key="5">
    <source>
        <dbReference type="ARBA" id="ARBA00022833"/>
    </source>
</evidence>
<protein>
    <submittedName>
        <fullName evidence="15">PHD-type domain-containing protein</fullName>
    </submittedName>
</protein>
<dbReference type="CDD" id="cd15584">
    <property type="entry name" value="PHD_ING1_2"/>
    <property type="match status" value="1"/>
</dbReference>
<evidence type="ECO:0000256" key="11">
    <source>
        <dbReference type="SAM" id="MobiDB-lite"/>
    </source>
</evidence>
<feature type="site" description="Histone H3K4me3 binding" evidence="8">
    <location>
        <position position="254"/>
    </location>
</feature>
<feature type="site" description="Histone H3K4me3 binding" evidence="8">
    <location>
        <position position="269"/>
    </location>
</feature>
<feature type="binding site" evidence="9">
    <location>
        <position position="268"/>
    </location>
    <ligand>
        <name>Zn(2+)</name>
        <dbReference type="ChEBI" id="CHEBI:29105"/>
        <label>2</label>
    </ligand>
</feature>
<reference evidence="13 14" key="2">
    <citation type="submission" date="2018-10" db="EMBL/GenBank/DDBJ databases">
        <authorList>
            <consortium name="Pathogen Informatics"/>
        </authorList>
    </citation>
    <scope>NUCLEOTIDE SEQUENCE [LARGE SCALE GENOMIC DNA]</scope>
</reference>
<dbReference type="InterPro" id="IPR028643">
    <property type="entry name" value="ING1_PHD_Znf"/>
</dbReference>
<organism evidence="15">
    <name type="scientific">Enterobius vermicularis</name>
    <name type="common">Human pinworm</name>
    <dbReference type="NCBI Taxonomy" id="51028"/>
    <lineage>
        <taxon>Eukaryota</taxon>
        <taxon>Metazoa</taxon>
        <taxon>Ecdysozoa</taxon>
        <taxon>Nematoda</taxon>
        <taxon>Chromadorea</taxon>
        <taxon>Rhabditida</taxon>
        <taxon>Spirurina</taxon>
        <taxon>Oxyuridomorpha</taxon>
        <taxon>Oxyuroidea</taxon>
        <taxon>Oxyuridae</taxon>
        <taxon>Enterobius</taxon>
    </lineage>
</organism>
<keyword evidence="7" id="KW-0539">Nucleus</keyword>
<dbReference type="Gene3D" id="3.30.40.10">
    <property type="entry name" value="Zinc/RING finger domain, C3HC4 (zinc finger)"/>
    <property type="match status" value="1"/>
</dbReference>
<dbReference type="InterPro" id="IPR019787">
    <property type="entry name" value="Znf_PHD-finger"/>
</dbReference>
<dbReference type="SUPFAM" id="SSF57903">
    <property type="entry name" value="FYVE/PHD zinc finger"/>
    <property type="match status" value="1"/>
</dbReference>
<dbReference type="Proteomes" id="UP000274131">
    <property type="component" value="Unassembled WGS sequence"/>
</dbReference>
<dbReference type="InterPro" id="IPR028651">
    <property type="entry name" value="ING_fam"/>
</dbReference>
<dbReference type="GO" id="GO:0006325">
    <property type="term" value="P:chromatin organization"/>
    <property type="evidence" value="ECO:0007669"/>
    <property type="project" value="UniProtKB-KW"/>
</dbReference>
<dbReference type="FunFam" id="3.30.40.10:FF:000021">
    <property type="entry name" value="Inhibitor of growth 2b"/>
    <property type="match status" value="1"/>
</dbReference>